<evidence type="ECO:0000313" key="1">
    <source>
        <dbReference type="EMBL" id="KAI0084275.1"/>
    </source>
</evidence>
<evidence type="ECO:0000313" key="2">
    <source>
        <dbReference type="Proteomes" id="UP001055072"/>
    </source>
</evidence>
<accession>A0ACB8TQH1</accession>
<name>A0ACB8TQH1_9APHY</name>
<reference evidence="1" key="1">
    <citation type="journal article" date="2021" name="Environ. Microbiol.">
        <title>Gene family expansions and transcriptome signatures uncover fungal adaptations to wood decay.</title>
        <authorList>
            <person name="Hage H."/>
            <person name="Miyauchi S."/>
            <person name="Viragh M."/>
            <person name="Drula E."/>
            <person name="Min B."/>
            <person name="Chaduli D."/>
            <person name="Navarro D."/>
            <person name="Favel A."/>
            <person name="Norest M."/>
            <person name="Lesage-Meessen L."/>
            <person name="Balint B."/>
            <person name="Merenyi Z."/>
            <person name="de Eugenio L."/>
            <person name="Morin E."/>
            <person name="Martinez A.T."/>
            <person name="Baldrian P."/>
            <person name="Stursova M."/>
            <person name="Martinez M.J."/>
            <person name="Novotny C."/>
            <person name="Magnuson J.K."/>
            <person name="Spatafora J.W."/>
            <person name="Maurice S."/>
            <person name="Pangilinan J."/>
            <person name="Andreopoulos W."/>
            <person name="LaButti K."/>
            <person name="Hundley H."/>
            <person name="Na H."/>
            <person name="Kuo A."/>
            <person name="Barry K."/>
            <person name="Lipzen A."/>
            <person name="Henrissat B."/>
            <person name="Riley R."/>
            <person name="Ahrendt S."/>
            <person name="Nagy L.G."/>
            <person name="Grigoriev I.V."/>
            <person name="Martin F."/>
            <person name="Rosso M.N."/>
        </authorList>
    </citation>
    <scope>NUCLEOTIDE SEQUENCE</scope>
    <source>
        <strain evidence="1">CBS 384.51</strain>
    </source>
</reference>
<sequence>MESVANSTDQNASTFTDVQYPGSLANLTDHPSHSRSCLPREMNVEHLAFAEPDWLGWSTH</sequence>
<dbReference type="Proteomes" id="UP001055072">
    <property type="component" value="Unassembled WGS sequence"/>
</dbReference>
<gene>
    <name evidence="1" type="ORF">BDY19DRAFT_973432</name>
</gene>
<organism evidence="1 2">
    <name type="scientific">Irpex rosettiformis</name>
    <dbReference type="NCBI Taxonomy" id="378272"/>
    <lineage>
        <taxon>Eukaryota</taxon>
        <taxon>Fungi</taxon>
        <taxon>Dikarya</taxon>
        <taxon>Basidiomycota</taxon>
        <taxon>Agaricomycotina</taxon>
        <taxon>Agaricomycetes</taxon>
        <taxon>Polyporales</taxon>
        <taxon>Irpicaceae</taxon>
        <taxon>Irpex</taxon>
    </lineage>
</organism>
<protein>
    <submittedName>
        <fullName evidence="1">Uncharacterized protein</fullName>
    </submittedName>
</protein>
<comment type="caution">
    <text evidence="1">The sequence shown here is derived from an EMBL/GenBank/DDBJ whole genome shotgun (WGS) entry which is preliminary data.</text>
</comment>
<dbReference type="EMBL" id="MU274945">
    <property type="protein sequence ID" value="KAI0084275.1"/>
    <property type="molecule type" value="Genomic_DNA"/>
</dbReference>
<proteinExistence type="predicted"/>
<keyword evidence="2" id="KW-1185">Reference proteome</keyword>